<dbReference type="PaxDb" id="67767-A0A0J7KY11"/>
<feature type="compositionally biased region" description="Basic and acidic residues" evidence="1">
    <location>
        <begin position="134"/>
        <end position="144"/>
    </location>
</feature>
<dbReference type="AlphaFoldDB" id="A0A0J7KY11"/>
<feature type="compositionally biased region" description="Basic and acidic residues" evidence="1">
    <location>
        <begin position="35"/>
        <end position="47"/>
    </location>
</feature>
<accession>A0A0J7KY11</accession>
<feature type="region of interest" description="Disordered" evidence="1">
    <location>
        <begin position="23"/>
        <end position="93"/>
    </location>
</feature>
<feature type="region of interest" description="Disordered" evidence="1">
    <location>
        <begin position="171"/>
        <end position="226"/>
    </location>
</feature>
<name>A0A0J7KY11_LASNI</name>
<keyword evidence="3" id="KW-1185">Reference proteome</keyword>
<feature type="compositionally biased region" description="Basic and acidic residues" evidence="1">
    <location>
        <begin position="192"/>
        <end position="220"/>
    </location>
</feature>
<feature type="region of interest" description="Disordered" evidence="1">
    <location>
        <begin position="257"/>
        <end position="280"/>
    </location>
</feature>
<reference evidence="2 3" key="1">
    <citation type="submission" date="2015-04" db="EMBL/GenBank/DDBJ databases">
        <title>Lasius niger genome sequencing.</title>
        <authorList>
            <person name="Konorov E.A."/>
            <person name="Nikitin M.A."/>
            <person name="Kirill M.V."/>
            <person name="Chang P."/>
        </authorList>
    </citation>
    <scope>NUCLEOTIDE SEQUENCE [LARGE SCALE GENOMIC DNA]</scope>
    <source>
        <tissue evidence="2">Whole</tissue>
    </source>
</reference>
<sequence>MGKTPKKAAPGGDERNLYVRRLKATTAPSKASESSLHERQRESESLNRPKLTGVQKKVPAGSGKNFKSKLRPPTKGGLNQSSKQLKLSMKNPEVKTADMQLESEEAEVKLNVSIQKENKGENGNNKVVEIEESTTEKEYVDHTEQTSSKLQTSTKTIQEVVSVGNKVISQEKEGVSTENVNIETKELEEDNDIKLTFDVDKSPTKNGEEKSNDKRPKDDSPGEELQDQLKNGINEKEEIQSEVQTDTESYSVDIVESTTSELSETSESISQSDVQKDKEKIDNVNNEASVSYDSSTLKDSYMLKDVHVMLVRSDCVKDNSKLFDVSNIEGTPSQLSKDLSFGKTLRNISGRHSIGRMRHVTLRERRISPNSSLFVNTSTMSIPQDEETESKILHHSLLSDSFSTNGSPLDRKRKIETANWDSAKKQKTNEETSSFNTSINIVKGFVKPMLISTPKGTPYKFESTKLDISGIKDDDNKITTETTESTKKWCVIM</sequence>
<protein>
    <submittedName>
        <fullName evidence="2">Myb-like protein x-like isoform x1 protein</fullName>
    </submittedName>
</protein>
<proteinExistence type="predicted"/>
<evidence type="ECO:0000313" key="2">
    <source>
        <dbReference type="EMBL" id="KMQ95437.1"/>
    </source>
</evidence>
<feature type="region of interest" description="Disordered" evidence="1">
    <location>
        <begin position="133"/>
        <end position="153"/>
    </location>
</feature>
<dbReference type="OrthoDB" id="7688110at2759"/>
<dbReference type="EMBL" id="LBMM01001991">
    <property type="protein sequence ID" value="KMQ95437.1"/>
    <property type="molecule type" value="Genomic_DNA"/>
</dbReference>
<evidence type="ECO:0000313" key="3">
    <source>
        <dbReference type="Proteomes" id="UP000036403"/>
    </source>
</evidence>
<gene>
    <name evidence="2" type="ORF">RF55_4349</name>
</gene>
<evidence type="ECO:0000256" key="1">
    <source>
        <dbReference type="SAM" id="MobiDB-lite"/>
    </source>
</evidence>
<comment type="caution">
    <text evidence="2">The sequence shown here is derived from an EMBL/GenBank/DDBJ whole genome shotgun (WGS) entry which is preliminary data.</text>
</comment>
<feature type="compositionally biased region" description="Low complexity" evidence="1">
    <location>
        <begin position="257"/>
        <end position="272"/>
    </location>
</feature>
<dbReference type="Proteomes" id="UP000036403">
    <property type="component" value="Unassembled WGS sequence"/>
</dbReference>
<organism evidence="2 3">
    <name type="scientific">Lasius niger</name>
    <name type="common">Black garden ant</name>
    <dbReference type="NCBI Taxonomy" id="67767"/>
    <lineage>
        <taxon>Eukaryota</taxon>
        <taxon>Metazoa</taxon>
        <taxon>Ecdysozoa</taxon>
        <taxon>Arthropoda</taxon>
        <taxon>Hexapoda</taxon>
        <taxon>Insecta</taxon>
        <taxon>Pterygota</taxon>
        <taxon>Neoptera</taxon>
        <taxon>Endopterygota</taxon>
        <taxon>Hymenoptera</taxon>
        <taxon>Apocrita</taxon>
        <taxon>Aculeata</taxon>
        <taxon>Formicoidea</taxon>
        <taxon>Formicidae</taxon>
        <taxon>Formicinae</taxon>
        <taxon>Lasius</taxon>
        <taxon>Lasius</taxon>
    </lineage>
</organism>